<proteinExistence type="predicted"/>
<dbReference type="SUPFAM" id="SSF48452">
    <property type="entry name" value="TPR-like"/>
    <property type="match status" value="2"/>
</dbReference>
<dbReference type="SMART" id="SM00028">
    <property type="entry name" value="TPR"/>
    <property type="match status" value="8"/>
</dbReference>
<evidence type="ECO:0000256" key="1">
    <source>
        <dbReference type="PROSITE-ProRule" id="PRU00339"/>
    </source>
</evidence>
<dbReference type="Gene3D" id="1.25.40.10">
    <property type="entry name" value="Tetratricopeptide repeat domain"/>
    <property type="match status" value="2"/>
</dbReference>
<organism evidence="2 3">
    <name type="scientific">Umboniibacter marinipuniceus</name>
    <dbReference type="NCBI Taxonomy" id="569599"/>
    <lineage>
        <taxon>Bacteria</taxon>
        <taxon>Pseudomonadati</taxon>
        <taxon>Pseudomonadota</taxon>
        <taxon>Gammaproteobacteria</taxon>
        <taxon>Cellvibrionales</taxon>
        <taxon>Cellvibrionaceae</taxon>
        <taxon>Umboniibacter</taxon>
    </lineage>
</organism>
<protein>
    <submittedName>
        <fullName evidence="2">Tfp pilus assembly protein PilF</fullName>
    </submittedName>
</protein>
<feature type="repeat" description="TPR" evidence="1">
    <location>
        <begin position="243"/>
        <end position="276"/>
    </location>
</feature>
<feature type="repeat" description="TPR" evidence="1">
    <location>
        <begin position="73"/>
        <end position="106"/>
    </location>
</feature>
<dbReference type="PROSITE" id="PS50005">
    <property type="entry name" value="TPR"/>
    <property type="match status" value="5"/>
</dbReference>
<feature type="repeat" description="TPR" evidence="1">
    <location>
        <begin position="5"/>
        <end position="38"/>
    </location>
</feature>
<feature type="repeat" description="TPR" evidence="1">
    <location>
        <begin position="175"/>
        <end position="208"/>
    </location>
</feature>
<dbReference type="RefSeq" id="WP_121877426.1">
    <property type="nucleotide sequence ID" value="NZ_REFJ01000005.1"/>
</dbReference>
<dbReference type="PANTHER" id="PTHR12558:SF13">
    <property type="entry name" value="CELL DIVISION CYCLE PROTEIN 27 HOMOLOG"/>
    <property type="match status" value="1"/>
</dbReference>
<dbReference type="Proteomes" id="UP000267187">
    <property type="component" value="Unassembled WGS sequence"/>
</dbReference>
<feature type="repeat" description="TPR" evidence="1">
    <location>
        <begin position="141"/>
        <end position="174"/>
    </location>
</feature>
<dbReference type="EMBL" id="REFJ01000005">
    <property type="protein sequence ID" value="RMA78785.1"/>
    <property type="molecule type" value="Genomic_DNA"/>
</dbReference>
<keyword evidence="3" id="KW-1185">Reference proteome</keyword>
<name>A0A3M0A8Q0_9GAMM</name>
<keyword evidence="1" id="KW-0802">TPR repeat</keyword>
<sequence length="620" mass="68713">MNPKLAEWLKAGLKAQQLGQLDEAVKLFKKVLNKDASNVPALNLLGVAVLNQGRADRAAQYIEKALRYREADPQAHGNAGLAYRELGQAELAERHFRRSLALNGRNPVVLNNLANLLTELQRPGEAIPLFDKTLAEAPQYAEAWSNLGAALLMTGQHKEAAIACDRALKLDANIAQAFNTRAEIARHFANFNQAILDYRSAIRIQPNYTEAHINLANVLRESEQPKQAQDVLEKVLEFSSNNPQALTSLGVLAEQLGDLSAAAEYFLRAIDEAPNNVMSHYQLAQLKGRRSSREEIAEMKRLWELEGVPEQERMHLGFGLFKALEQQGEDEEAFRYLAAGNQINAQHSPYDDAQAERYLNSLLDESAASSTAASTVIEGAPQLVFVLGMPRSGTTLTEQILASHTAVFGAGEVSYAYDVARFVESLTGQTYPGGVSSLTADQLSTLAKAYLARFGEAARTADVIVDKTPLNFQYIGLLARIFPSAKFVNCVREPMDNCFSIYKLPFGDSQSYAHSLESLGQYYRRYERLMAGWQQQFPGRVYSCEYESTVADLEGQAKRLLGFIGLEFEAEVLDFHSSKRLVRTPSASQVRQPIYQSSVAAWKRYAKQLAPLQRALGLTQ</sequence>
<dbReference type="Gene3D" id="3.40.50.300">
    <property type="entry name" value="P-loop containing nucleotide triphosphate hydrolases"/>
    <property type="match status" value="1"/>
</dbReference>
<accession>A0A3M0A8Q0</accession>
<reference evidence="2 3" key="1">
    <citation type="submission" date="2018-10" db="EMBL/GenBank/DDBJ databases">
        <title>Genomic Encyclopedia of Type Strains, Phase IV (KMG-IV): sequencing the most valuable type-strain genomes for metagenomic binning, comparative biology and taxonomic classification.</title>
        <authorList>
            <person name="Goeker M."/>
        </authorList>
    </citation>
    <scope>NUCLEOTIDE SEQUENCE [LARGE SCALE GENOMIC DNA]</scope>
    <source>
        <strain evidence="2 3">DSM 25080</strain>
    </source>
</reference>
<dbReference type="OrthoDB" id="9815894at2"/>
<dbReference type="InterPro" id="IPR011990">
    <property type="entry name" value="TPR-like_helical_dom_sf"/>
</dbReference>
<dbReference type="Pfam" id="PF13432">
    <property type="entry name" value="TPR_16"/>
    <property type="match status" value="3"/>
</dbReference>
<comment type="caution">
    <text evidence="2">The sequence shown here is derived from an EMBL/GenBank/DDBJ whole genome shotgun (WGS) entry which is preliminary data.</text>
</comment>
<dbReference type="Pfam" id="PF13469">
    <property type="entry name" value="Sulfotransfer_3"/>
    <property type="match status" value="1"/>
</dbReference>
<dbReference type="AlphaFoldDB" id="A0A3M0A8Q0"/>
<dbReference type="InterPro" id="IPR027417">
    <property type="entry name" value="P-loop_NTPase"/>
</dbReference>
<gene>
    <name evidence="2" type="ORF">DFR27_2124</name>
</gene>
<evidence type="ECO:0000313" key="2">
    <source>
        <dbReference type="EMBL" id="RMA78785.1"/>
    </source>
</evidence>
<evidence type="ECO:0000313" key="3">
    <source>
        <dbReference type="Proteomes" id="UP000267187"/>
    </source>
</evidence>
<dbReference type="PANTHER" id="PTHR12558">
    <property type="entry name" value="CELL DIVISION CYCLE 16,23,27"/>
    <property type="match status" value="1"/>
</dbReference>
<dbReference type="SUPFAM" id="SSF52540">
    <property type="entry name" value="P-loop containing nucleoside triphosphate hydrolases"/>
    <property type="match status" value="1"/>
</dbReference>
<dbReference type="InterPro" id="IPR019734">
    <property type="entry name" value="TPR_rpt"/>
</dbReference>